<reference evidence="2 3" key="1">
    <citation type="journal article" date="2017" name="Nature">
        <title>The Apostasia genome and the evolution of orchids.</title>
        <authorList>
            <person name="Zhang G.Q."/>
            <person name="Liu K.W."/>
            <person name="Li Z."/>
            <person name="Lohaus R."/>
            <person name="Hsiao Y.Y."/>
            <person name="Niu S.C."/>
            <person name="Wang J.Y."/>
            <person name="Lin Y.C."/>
            <person name="Xu Q."/>
            <person name="Chen L.J."/>
            <person name="Yoshida K."/>
            <person name="Fujiwara S."/>
            <person name="Wang Z.W."/>
            <person name="Zhang Y.Q."/>
            <person name="Mitsuda N."/>
            <person name="Wang M."/>
            <person name="Liu G.H."/>
            <person name="Pecoraro L."/>
            <person name="Huang H.X."/>
            <person name="Xiao X.J."/>
            <person name="Lin M."/>
            <person name="Wu X.Y."/>
            <person name="Wu W.L."/>
            <person name="Chen Y.Y."/>
            <person name="Chang S.B."/>
            <person name="Sakamoto S."/>
            <person name="Ohme-Takagi M."/>
            <person name="Yagi M."/>
            <person name="Zeng S.J."/>
            <person name="Shen C.Y."/>
            <person name="Yeh C.M."/>
            <person name="Luo Y.B."/>
            <person name="Tsai W.C."/>
            <person name="Van de Peer Y."/>
            <person name="Liu Z.J."/>
        </authorList>
    </citation>
    <scope>NUCLEOTIDE SEQUENCE [LARGE SCALE GENOMIC DNA]</scope>
    <source>
        <strain evidence="3">cv. Shenzhen</strain>
        <tissue evidence="2">Stem</tissue>
    </source>
</reference>
<gene>
    <name evidence="2" type="ORF">AXF42_Ash009590</name>
</gene>
<sequence>MPPSGNHEMAAVAGAGAHLAPHVAQNFWGDTPATEEEYYASQGVNAKKSFFTSPRGVALFIRTWMPTPGTPGPRGVVFMIHGYGNDISWTFQHNPIFLARAGFACFALDLPGHGRSSGLRAFVPDLRAVVDDILAFVRSSLAAHPSLRGLPRFLYGESMGGALCLLLHLRLKEAAADADQIDWSGAVLVAPMCKIADEIRPPWPIPQILTLIARFLPALPIVPTADLVDKSVKEEKKRIIAMANPLRYRGKPRLGTVLELLRATEELGQRLSEVSLPFLVLHGSGDVVTDPAVSRELYSAASSEDKSIKIYEGMWHSLQFGEPDENVNLFRRDVVHWLNQRCGGLTD</sequence>
<accession>A0A2I0B986</accession>
<dbReference type="OrthoDB" id="2498029at2759"/>
<evidence type="ECO:0000259" key="1">
    <source>
        <dbReference type="Pfam" id="PF12146"/>
    </source>
</evidence>
<dbReference type="SUPFAM" id="SSF53474">
    <property type="entry name" value="alpha/beta-Hydrolases"/>
    <property type="match status" value="1"/>
</dbReference>
<dbReference type="PRINTS" id="PR00111">
    <property type="entry name" value="ABHYDROLASE"/>
</dbReference>
<dbReference type="EMBL" id="KZ451905">
    <property type="protein sequence ID" value="PKA64368.1"/>
    <property type="molecule type" value="Genomic_DNA"/>
</dbReference>
<dbReference type="AlphaFoldDB" id="A0A2I0B986"/>
<dbReference type="InterPro" id="IPR022742">
    <property type="entry name" value="Hydrolase_4"/>
</dbReference>
<evidence type="ECO:0000313" key="2">
    <source>
        <dbReference type="EMBL" id="PKA64368.1"/>
    </source>
</evidence>
<dbReference type="STRING" id="1088818.A0A2I0B986"/>
<organism evidence="2 3">
    <name type="scientific">Apostasia shenzhenica</name>
    <dbReference type="NCBI Taxonomy" id="1088818"/>
    <lineage>
        <taxon>Eukaryota</taxon>
        <taxon>Viridiplantae</taxon>
        <taxon>Streptophyta</taxon>
        <taxon>Embryophyta</taxon>
        <taxon>Tracheophyta</taxon>
        <taxon>Spermatophyta</taxon>
        <taxon>Magnoliopsida</taxon>
        <taxon>Liliopsida</taxon>
        <taxon>Asparagales</taxon>
        <taxon>Orchidaceae</taxon>
        <taxon>Apostasioideae</taxon>
        <taxon>Apostasia</taxon>
    </lineage>
</organism>
<keyword evidence="3" id="KW-1185">Reference proteome</keyword>
<protein>
    <recommendedName>
        <fullName evidence="1">Serine aminopeptidase S33 domain-containing protein</fullName>
    </recommendedName>
</protein>
<dbReference type="InterPro" id="IPR051044">
    <property type="entry name" value="MAG_DAG_Lipase"/>
</dbReference>
<dbReference type="InterPro" id="IPR029058">
    <property type="entry name" value="AB_hydrolase_fold"/>
</dbReference>
<dbReference type="InterPro" id="IPR000073">
    <property type="entry name" value="AB_hydrolase_1"/>
</dbReference>
<evidence type="ECO:0000313" key="3">
    <source>
        <dbReference type="Proteomes" id="UP000236161"/>
    </source>
</evidence>
<dbReference type="Pfam" id="PF12146">
    <property type="entry name" value="Hydrolase_4"/>
    <property type="match status" value="1"/>
</dbReference>
<proteinExistence type="predicted"/>
<name>A0A2I0B986_9ASPA</name>
<dbReference type="Proteomes" id="UP000236161">
    <property type="component" value="Unassembled WGS sequence"/>
</dbReference>
<feature type="domain" description="Serine aminopeptidase S33" evidence="1">
    <location>
        <begin position="73"/>
        <end position="322"/>
    </location>
</feature>
<dbReference type="Gene3D" id="3.40.50.1820">
    <property type="entry name" value="alpha/beta hydrolase"/>
    <property type="match status" value="1"/>
</dbReference>
<dbReference type="PANTHER" id="PTHR11614">
    <property type="entry name" value="PHOSPHOLIPASE-RELATED"/>
    <property type="match status" value="1"/>
</dbReference>